<dbReference type="PANTHER" id="PTHR34072">
    <property type="entry name" value="ENZYMATIC POLYPROTEIN-RELATED"/>
    <property type="match status" value="1"/>
</dbReference>
<proteinExistence type="predicted"/>
<evidence type="ECO:0000313" key="1">
    <source>
        <dbReference type="EMBL" id="KAK9100383.1"/>
    </source>
</evidence>
<dbReference type="PANTHER" id="PTHR34072:SF55">
    <property type="entry name" value="DNA_RNA POLYMERASES SUPERFAMILY PROTEIN"/>
    <property type="match status" value="1"/>
</dbReference>
<evidence type="ECO:0008006" key="3">
    <source>
        <dbReference type="Google" id="ProtNLM"/>
    </source>
</evidence>
<comment type="caution">
    <text evidence="1">The sequence shown here is derived from an EMBL/GenBank/DDBJ whole genome shotgun (WGS) entry which is preliminary data.</text>
</comment>
<accession>A0AAP0F0U4</accession>
<dbReference type="AlphaFoldDB" id="A0AAP0F0U4"/>
<gene>
    <name evidence="1" type="ORF">Scep_023813</name>
</gene>
<dbReference type="Proteomes" id="UP001419268">
    <property type="component" value="Unassembled WGS sequence"/>
</dbReference>
<organism evidence="1 2">
    <name type="scientific">Stephania cephalantha</name>
    <dbReference type="NCBI Taxonomy" id="152367"/>
    <lineage>
        <taxon>Eukaryota</taxon>
        <taxon>Viridiplantae</taxon>
        <taxon>Streptophyta</taxon>
        <taxon>Embryophyta</taxon>
        <taxon>Tracheophyta</taxon>
        <taxon>Spermatophyta</taxon>
        <taxon>Magnoliopsida</taxon>
        <taxon>Ranunculales</taxon>
        <taxon>Menispermaceae</taxon>
        <taxon>Menispermoideae</taxon>
        <taxon>Cissampelideae</taxon>
        <taxon>Stephania</taxon>
    </lineage>
</organism>
<keyword evidence="2" id="KW-1185">Reference proteome</keyword>
<protein>
    <recommendedName>
        <fullName evidence="3">Reverse transcriptase RNase H-like domain-containing protein</fullName>
    </recommendedName>
</protein>
<reference evidence="1 2" key="1">
    <citation type="submission" date="2024-01" db="EMBL/GenBank/DDBJ databases">
        <title>Genome assemblies of Stephania.</title>
        <authorList>
            <person name="Yang L."/>
        </authorList>
    </citation>
    <scope>NUCLEOTIDE SEQUENCE [LARGE SCALE GENOMIC DNA]</scope>
    <source>
        <strain evidence="1">JXDWG</strain>
        <tissue evidence="1">Leaf</tissue>
    </source>
</reference>
<sequence length="144" mass="17040">MRTDHQSLQHLWTQRISTLAQQKWLHKLMGFDFFVEYKKGKENLVADALSRMFEDNKELHVISSPVPNWLKTIKDEICSNPRLIEIRNRIEADEAIGPWKFIDGVILFKDRLYLANESPLTDVIIKEIHDSTHEGYLKTFQRME</sequence>
<dbReference type="EMBL" id="JBBNAG010000010">
    <property type="protein sequence ID" value="KAK9100383.1"/>
    <property type="molecule type" value="Genomic_DNA"/>
</dbReference>
<evidence type="ECO:0000313" key="2">
    <source>
        <dbReference type="Proteomes" id="UP001419268"/>
    </source>
</evidence>
<name>A0AAP0F0U4_9MAGN</name>